<gene>
    <name evidence="9" type="ORF">WMSIL1_LOCUS6512</name>
</gene>
<reference evidence="9 10" key="1">
    <citation type="submission" date="2019-07" db="EMBL/GenBank/DDBJ databases">
        <authorList>
            <person name="Jastrzebski P J."/>
            <person name="Paukszto L."/>
            <person name="Jastrzebski P J."/>
        </authorList>
    </citation>
    <scope>NUCLEOTIDE SEQUENCE [LARGE SCALE GENOMIC DNA]</scope>
    <source>
        <strain evidence="9 10">WMS-il1</strain>
    </source>
</reference>
<accession>A0A564YI31</accession>
<keyword evidence="10" id="KW-1185">Reference proteome</keyword>
<keyword evidence="4 6" id="KW-1133">Transmembrane helix</keyword>
<keyword evidence="5 6" id="KW-0472">Membrane</keyword>
<evidence type="ECO:0000259" key="7">
    <source>
        <dbReference type="Pfam" id="PF04884"/>
    </source>
</evidence>
<feature type="transmembrane region" description="Helical" evidence="6">
    <location>
        <begin position="169"/>
        <end position="196"/>
    </location>
</feature>
<evidence type="ECO:0000256" key="1">
    <source>
        <dbReference type="ARBA" id="ARBA00004370"/>
    </source>
</evidence>
<evidence type="ECO:0000256" key="5">
    <source>
        <dbReference type="ARBA" id="ARBA00023136"/>
    </source>
</evidence>
<dbReference type="PANTHER" id="PTHR12770">
    <property type="entry name" value="RUS1 FAMILY PROTEIN C16ORF58"/>
    <property type="match status" value="1"/>
</dbReference>
<dbReference type="AlphaFoldDB" id="A0A564YI31"/>
<sequence length="413" mass="46573">MAKSAFLPEGYPKSVSKDYLEYQIWDTVQALASSIIGALAGQAILIGVGVGDATASVLAATLIWLFKDGAGMVGRIVFAGRQGTSLDSQCKQWRIFADVLNDVAFFIELLSLHVPSLFTLIVCMSGVMRALVGMIGGATRAAITQHQALESNMADVAAKDGSQETLSNLLALFLNLILVSVVTGNLALIWLLFIILGPIHIYANWRAVRCLELTTFNRVRFNILVQDWLSRLDKKSDQVPRLLSVQEVNYLEPIISFFTQRRTIRLGCSFDSLLKAIRYCKPLPLMGVFSKERYILYCPEWKNSGYKRQHLTIYICIHSDATTEDIFKAMFHAEIICSLRHLSVDIGDFRAYWNGDDGIAFHAWTLGRTNLWLPKIMQAFEMDSSSRNDATWDLSVLQFDPDPWRIYRNIYYD</sequence>
<feature type="domain" description="Protein root UVB sensitive/RUS" evidence="7">
    <location>
        <begin position="3"/>
        <end position="230"/>
    </location>
</feature>
<dbReference type="Pfam" id="PF04884">
    <property type="entry name" value="UVB_sens_prot"/>
    <property type="match status" value="1"/>
</dbReference>
<protein>
    <recommendedName>
        <fullName evidence="11">DUF647 domain-containing protein</fullName>
    </recommendedName>
</protein>
<evidence type="ECO:0008006" key="11">
    <source>
        <dbReference type="Google" id="ProtNLM"/>
    </source>
</evidence>
<evidence type="ECO:0000256" key="4">
    <source>
        <dbReference type="ARBA" id="ARBA00022989"/>
    </source>
</evidence>
<comment type="similarity">
    <text evidence="2">Belongs to the RUS1 family.</text>
</comment>
<feature type="domain" description="Root UVB sensitive protein C-terminal" evidence="8">
    <location>
        <begin position="242"/>
        <end position="406"/>
    </location>
</feature>
<evidence type="ECO:0000256" key="6">
    <source>
        <dbReference type="SAM" id="Phobius"/>
    </source>
</evidence>
<feature type="transmembrane region" description="Helical" evidence="6">
    <location>
        <begin position="103"/>
        <end position="127"/>
    </location>
</feature>
<organism evidence="9 10">
    <name type="scientific">Hymenolepis diminuta</name>
    <name type="common">Rat tapeworm</name>
    <dbReference type="NCBI Taxonomy" id="6216"/>
    <lineage>
        <taxon>Eukaryota</taxon>
        <taxon>Metazoa</taxon>
        <taxon>Spiralia</taxon>
        <taxon>Lophotrochozoa</taxon>
        <taxon>Platyhelminthes</taxon>
        <taxon>Cestoda</taxon>
        <taxon>Eucestoda</taxon>
        <taxon>Cyclophyllidea</taxon>
        <taxon>Hymenolepididae</taxon>
        <taxon>Hymenolepis</taxon>
    </lineage>
</organism>
<evidence type="ECO:0000256" key="2">
    <source>
        <dbReference type="ARBA" id="ARBA00007558"/>
    </source>
</evidence>
<name>A0A564YI31_HYMDI</name>
<keyword evidence="3 6" id="KW-0812">Transmembrane</keyword>
<evidence type="ECO:0000256" key="3">
    <source>
        <dbReference type="ARBA" id="ARBA00022692"/>
    </source>
</evidence>
<dbReference type="EMBL" id="CABIJS010000222">
    <property type="protein sequence ID" value="VUZ46866.1"/>
    <property type="molecule type" value="Genomic_DNA"/>
</dbReference>
<dbReference type="PANTHER" id="PTHR12770:SF31">
    <property type="entry name" value="RUS FAMILY MEMBER 1"/>
    <property type="match status" value="1"/>
</dbReference>
<dbReference type="InterPro" id="IPR006968">
    <property type="entry name" value="RUS_fam"/>
</dbReference>
<comment type="subcellular location">
    <subcellularLocation>
        <location evidence="1">Membrane</location>
    </subcellularLocation>
</comment>
<evidence type="ECO:0000313" key="9">
    <source>
        <dbReference type="EMBL" id="VUZ46866.1"/>
    </source>
</evidence>
<evidence type="ECO:0000313" key="10">
    <source>
        <dbReference type="Proteomes" id="UP000321570"/>
    </source>
</evidence>
<evidence type="ECO:0000259" key="8">
    <source>
        <dbReference type="Pfam" id="PF24160"/>
    </source>
</evidence>
<dbReference type="InterPro" id="IPR055412">
    <property type="entry name" value="UVB_sens_C"/>
</dbReference>
<dbReference type="Proteomes" id="UP000321570">
    <property type="component" value="Unassembled WGS sequence"/>
</dbReference>
<dbReference type="Pfam" id="PF24160">
    <property type="entry name" value="UVB_sens_C"/>
    <property type="match status" value="1"/>
</dbReference>
<proteinExistence type="inferred from homology"/>
<dbReference type="GO" id="GO:0016020">
    <property type="term" value="C:membrane"/>
    <property type="evidence" value="ECO:0007669"/>
    <property type="project" value="UniProtKB-SubCell"/>
</dbReference>
<dbReference type="InterPro" id="IPR054549">
    <property type="entry name" value="UVB_sens_RUS_dom"/>
</dbReference>